<feature type="domain" description="Myb-like" evidence="8">
    <location>
        <begin position="115"/>
        <end position="166"/>
    </location>
</feature>
<keyword evidence="3" id="KW-0805">Transcription regulation</keyword>
<dbReference type="InParanoid" id="A0BME9"/>
<reference evidence="10 11" key="1">
    <citation type="journal article" date="2006" name="Nature">
        <title>Global trends of whole-genome duplications revealed by the ciliate Paramecium tetraurelia.</title>
        <authorList>
            <consortium name="Genoscope"/>
            <person name="Aury J.-M."/>
            <person name="Jaillon O."/>
            <person name="Duret L."/>
            <person name="Noel B."/>
            <person name="Jubin C."/>
            <person name="Porcel B.M."/>
            <person name="Segurens B."/>
            <person name="Daubin V."/>
            <person name="Anthouard V."/>
            <person name="Aiach N."/>
            <person name="Arnaiz O."/>
            <person name="Billaut A."/>
            <person name="Beisson J."/>
            <person name="Blanc I."/>
            <person name="Bouhouche K."/>
            <person name="Camara F."/>
            <person name="Duharcourt S."/>
            <person name="Guigo R."/>
            <person name="Gogendeau D."/>
            <person name="Katinka M."/>
            <person name="Keller A.-M."/>
            <person name="Kissmehl R."/>
            <person name="Klotz C."/>
            <person name="Koll F."/>
            <person name="Le Moue A."/>
            <person name="Lepere C."/>
            <person name="Malinsky S."/>
            <person name="Nowacki M."/>
            <person name="Nowak J.K."/>
            <person name="Plattner H."/>
            <person name="Poulain J."/>
            <person name="Ruiz F."/>
            <person name="Serrano V."/>
            <person name="Zagulski M."/>
            <person name="Dessen P."/>
            <person name="Betermier M."/>
            <person name="Weissenbach J."/>
            <person name="Scarpelli C."/>
            <person name="Schachter V."/>
            <person name="Sperling L."/>
            <person name="Meyer E."/>
            <person name="Cohen J."/>
            <person name="Wincker P."/>
        </authorList>
    </citation>
    <scope>NUCLEOTIDE SEQUENCE [LARGE SCALE GENOMIC DNA]</scope>
    <source>
        <strain evidence="10 11">Stock d4-2</strain>
    </source>
</reference>
<dbReference type="KEGG" id="ptm:GSPATT00030352001"/>
<dbReference type="FunFam" id="1.10.10.60:FF:000010">
    <property type="entry name" value="Transcriptional activator Myb isoform A"/>
    <property type="match status" value="1"/>
</dbReference>
<dbReference type="SUPFAM" id="SSF46689">
    <property type="entry name" value="Homeodomain-like"/>
    <property type="match status" value="2"/>
</dbReference>
<evidence type="ECO:0000256" key="5">
    <source>
        <dbReference type="ARBA" id="ARBA00023163"/>
    </source>
</evidence>
<keyword evidence="2" id="KW-0677">Repeat</keyword>
<evidence type="ECO:0000313" key="10">
    <source>
        <dbReference type="EMBL" id="CAK59716.1"/>
    </source>
</evidence>
<dbReference type="RefSeq" id="XP_001427114.1">
    <property type="nucleotide sequence ID" value="XM_001427077.1"/>
</dbReference>
<dbReference type="eggNOG" id="KOG0048">
    <property type="taxonomic scope" value="Eukaryota"/>
</dbReference>
<feature type="domain" description="Myb-like" evidence="8">
    <location>
        <begin position="167"/>
        <end position="217"/>
    </location>
</feature>
<dbReference type="PANTHER" id="PTHR46621">
    <property type="entry name" value="SNRNA-ACTIVATING PROTEIN COMPLEX SUBUNIT 4"/>
    <property type="match status" value="1"/>
</dbReference>
<feature type="compositionally biased region" description="Basic and acidic residues" evidence="7">
    <location>
        <begin position="33"/>
        <end position="66"/>
    </location>
</feature>
<evidence type="ECO:0000256" key="6">
    <source>
        <dbReference type="ARBA" id="ARBA00023242"/>
    </source>
</evidence>
<dbReference type="OMA" id="NVMEGRS"/>
<dbReference type="Proteomes" id="UP000000600">
    <property type="component" value="Unassembled WGS sequence"/>
</dbReference>
<feature type="region of interest" description="Disordered" evidence="7">
    <location>
        <begin position="24"/>
        <end position="73"/>
    </location>
</feature>
<keyword evidence="5" id="KW-0804">Transcription</keyword>
<dbReference type="PANTHER" id="PTHR46621:SF1">
    <property type="entry name" value="SNRNA-ACTIVATING PROTEIN COMPLEX SUBUNIT 4"/>
    <property type="match status" value="1"/>
</dbReference>
<feature type="domain" description="HTH myb-type" evidence="9">
    <location>
        <begin position="63"/>
        <end position="114"/>
    </location>
</feature>
<dbReference type="GO" id="GO:0005634">
    <property type="term" value="C:nucleus"/>
    <property type="evidence" value="ECO:0000318"/>
    <property type="project" value="GO_Central"/>
</dbReference>
<sequence>MSYRFGEWQKRIIQIKTKAKTNLSSMARSQIIKNEDDSYDAKSNRNNQKHEQPIQSHPDDYANDKKKVGRWTPQEDDKLQKLIEEYGEKSWRLISNVMEGRSAIQCLHRWTKILRPGLKKGPWQDNEDERLLEWVKNNGPNKWSLCAENITGRSGKQCRERWFNNLNPNVKKGGWTSDEDHEIFKGYLAYSSSWSKIAKNLSGRTENSVKNRFYSTVRKLLADQEKNGISLQMLEVKQENGTSALQTFVKAHLQKFEQQLSIQMEEEKPGQDQKLEELAIKSEDDSVSKRKIYTDSYQEQNLLYRLLQSQGGPIKRTSCMKDYSTIYKKYKKRYNQRKKDKQQSEKVERLRKIIMKKDIQKSLAEQSELNLKQNLEQYLLNFQECKLEQQNQNQDSDKLNQFQDKLLGFFNSQLDQIMTKVQTEMDNTIQQKVIEDDQQQQITKQLKTQNSKREISKLIEVKEEEVQLNQQVMNTFLNRFIQFESNDDKNDIANFIIQNHKIDSKMMFLISQLHTLENMLGDTKKEFSRLESSLYDKIHGTSFQSSHSSQNI</sequence>
<keyword evidence="4" id="KW-0238">DNA-binding</keyword>
<evidence type="ECO:0000256" key="4">
    <source>
        <dbReference type="ARBA" id="ARBA00023125"/>
    </source>
</evidence>
<dbReference type="GeneID" id="5012898"/>
<evidence type="ECO:0000256" key="3">
    <source>
        <dbReference type="ARBA" id="ARBA00023015"/>
    </source>
</evidence>
<dbReference type="Gene3D" id="1.10.10.60">
    <property type="entry name" value="Homeodomain-like"/>
    <property type="match status" value="3"/>
</dbReference>
<dbReference type="OrthoDB" id="2143914at2759"/>
<dbReference type="FunFam" id="1.10.10.60:FF:000016">
    <property type="entry name" value="Transcriptional activator Myb isoform A"/>
    <property type="match status" value="1"/>
</dbReference>
<evidence type="ECO:0000256" key="7">
    <source>
        <dbReference type="SAM" id="MobiDB-lite"/>
    </source>
</evidence>
<feature type="domain" description="Myb-like" evidence="8">
    <location>
        <begin position="63"/>
        <end position="114"/>
    </location>
</feature>
<evidence type="ECO:0000259" key="9">
    <source>
        <dbReference type="PROSITE" id="PS51294"/>
    </source>
</evidence>
<feature type="domain" description="HTH myb-type" evidence="9">
    <location>
        <begin position="171"/>
        <end position="221"/>
    </location>
</feature>
<dbReference type="HOGENOM" id="CLU_493885_0_0_1"/>
<dbReference type="GO" id="GO:0000978">
    <property type="term" value="F:RNA polymerase II cis-regulatory region sequence-specific DNA binding"/>
    <property type="evidence" value="ECO:0000318"/>
    <property type="project" value="GO_Central"/>
</dbReference>
<proteinExistence type="predicted"/>
<feature type="domain" description="HTH myb-type" evidence="9">
    <location>
        <begin position="115"/>
        <end position="170"/>
    </location>
</feature>
<dbReference type="SMART" id="SM00717">
    <property type="entry name" value="SANT"/>
    <property type="match status" value="3"/>
</dbReference>
<dbReference type="InterPro" id="IPR017930">
    <property type="entry name" value="Myb_dom"/>
</dbReference>
<evidence type="ECO:0000256" key="2">
    <source>
        <dbReference type="ARBA" id="ARBA00022737"/>
    </source>
</evidence>
<dbReference type="GO" id="GO:0000981">
    <property type="term" value="F:DNA-binding transcription factor activity, RNA polymerase II-specific"/>
    <property type="evidence" value="ECO:0000318"/>
    <property type="project" value="GO_Central"/>
</dbReference>
<protein>
    <submittedName>
        <fullName evidence="10">Uncharacterized protein</fullName>
    </submittedName>
</protein>
<dbReference type="AlphaFoldDB" id="A0BME9"/>
<evidence type="ECO:0000256" key="1">
    <source>
        <dbReference type="ARBA" id="ARBA00004123"/>
    </source>
</evidence>
<gene>
    <name evidence="10" type="ORF">GSPATT00030352001</name>
</gene>
<name>A0BME9_PARTE</name>
<dbReference type="CDD" id="cd00167">
    <property type="entry name" value="SANT"/>
    <property type="match status" value="3"/>
</dbReference>
<evidence type="ECO:0000259" key="8">
    <source>
        <dbReference type="PROSITE" id="PS50090"/>
    </source>
</evidence>
<dbReference type="InterPro" id="IPR001005">
    <property type="entry name" value="SANT/Myb"/>
</dbReference>
<dbReference type="STRING" id="5888.A0BME9"/>
<dbReference type="Pfam" id="PF00249">
    <property type="entry name" value="Myb_DNA-binding"/>
    <property type="match status" value="1"/>
</dbReference>
<accession>A0BME9</accession>
<dbReference type="PROSITE" id="PS51294">
    <property type="entry name" value="HTH_MYB"/>
    <property type="match status" value="3"/>
</dbReference>
<dbReference type="PROSITE" id="PS50090">
    <property type="entry name" value="MYB_LIKE"/>
    <property type="match status" value="3"/>
</dbReference>
<dbReference type="Pfam" id="PF13921">
    <property type="entry name" value="Myb_DNA-bind_6"/>
    <property type="match status" value="1"/>
</dbReference>
<evidence type="ECO:0000313" key="11">
    <source>
        <dbReference type="Proteomes" id="UP000000600"/>
    </source>
</evidence>
<dbReference type="InterPro" id="IPR009057">
    <property type="entry name" value="Homeodomain-like_sf"/>
</dbReference>
<keyword evidence="6" id="KW-0539">Nucleus</keyword>
<organism evidence="10 11">
    <name type="scientific">Paramecium tetraurelia</name>
    <dbReference type="NCBI Taxonomy" id="5888"/>
    <lineage>
        <taxon>Eukaryota</taxon>
        <taxon>Sar</taxon>
        <taxon>Alveolata</taxon>
        <taxon>Ciliophora</taxon>
        <taxon>Intramacronucleata</taxon>
        <taxon>Oligohymenophorea</taxon>
        <taxon>Peniculida</taxon>
        <taxon>Parameciidae</taxon>
        <taxon>Paramecium</taxon>
    </lineage>
</organism>
<comment type="subcellular location">
    <subcellularLocation>
        <location evidence="1">Nucleus</location>
    </subcellularLocation>
</comment>
<keyword evidence="11" id="KW-1185">Reference proteome</keyword>
<dbReference type="EMBL" id="CT868004">
    <property type="protein sequence ID" value="CAK59716.1"/>
    <property type="molecule type" value="Genomic_DNA"/>
</dbReference>
<dbReference type="GO" id="GO:0006355">
    <property type="term" value="P:regulation of DNA-templated transcription"/>
    <property type="evidence" value="ECO:0000318"/>
    <property type="project" value="GO_Central"/>
</dbReference>
<dbReference type="InterPro" id="IPR051575">
    <property type="entry name" value="Myb-like_DNA-bd"/>
</dbReference>